<dbReference type="GeneID" id="56440622"/>
<proteinExistence type="predicted"/>
<gene>
    <name evidence="2" type="ORF">BPP43_04750</name>
</gene>
<dbReference type="Proteomes" id="UP000010793">
    <property type="component" value="Chromosome"/>
</dbReference>
<organism evidence="2 3">
    <name type="scientific">Brachyspira pilosicoli P43/6/78</name>
    <dbReference type="NCBI Taxonomy" id="1042417"/>
    <lineage>
        <taxon>Bacteria</taxon>
        <taxon>Pseudomonadati</taxon>
        <taxon>Spirochaetota</taxon>
        <taxon>Spirochaetia</taxon>
        <taxon>Brachyspirales</taxon>
        <taxon>Brachyspiraceae</taxon>
        <taxon>Brachyspira</taxon>
    </lineage>
</organism>
<dbReference type="RefSeq" id="WP_013244999.1">
    <property type="nucleotide sequence ID" value="NC_019908.1"/>
</dbReference>
<keyword evidence="3" id="KW-1185">Reference proteome</keyword>
<evidence type="ECO:0000313" key="3">
    <source>
        <dbReference type="Proteomes" id="UP000010793"/>
    </source>
</evidence>
<dbReference type="NCBIfam" id="TIGR00199">
    <property type="entry name" value="PncC_domain"/>
    <property type="match status" value="1"/>
</dbReference>
<dbReference type="EMBL" id="CP002873">
    <property type="protein sequence ID" value="AGA66222.1"/>
    <property type="molecule type" value="Genomic_DNA"/>
</dbReference>
<dbReference type="AlphaFoldDB" id="A0A3B6VNX7"/>
<name>A0A3B6VNX7_BRAPL</name>
<feature type="domain" description="CinA C-terminal" evidence="1">
    <location>
        <begin position="8"/>
        <end position="157"/>
    </location>
</feature>
<dbReference type="KEGG" id="bpip:BPP43_04750"/>
<accession>A0A3B6VNX7</accession>
<dbReference type="Gene3D" id="3.90.950.20">
    <property type="entry name" value="CinA-like"/>
    <property type="match status" value="1"/>
</dbReference>
<sequence length="161" mass="17713">MDRIKVKSQNVVKLLIEKKLKITSAESCTGGLFSSYITSVSGSSECFEGSFVTYSNRIKNKMIGVKEETLLKYGAVSEECVLEMAENSKKIMNSDISIAISGIAGPNGGTEDKPVGLVFVCIAAENYIKAYKNIFYGDRDNIRELSVLFALDLVENYIQNL</sequence>
<protein>
    <submittedName>
        <fullName evidence="2">Competence damaged protein CinA</fullName>
    </submittedName>
</protein>
<dbReference type="InterPro" id="IPR008136">
    <property type="entry name" value="CinA_C"/>
</dbReference>
<evidence type="ECO:0000313" key="2">
    <source>
        <dbReference type="EMBL" id="AGA66222.1"/>
    </source>
</evidence>
<dbReference type="SUPFAM" id="SSF142433">
    <property type="entry name" value="CinA-like"/>
    <property type="match status" value="1"/>
</dbReference>
<evidence type="ECO:0000259" key="1">
    <source>
        <dbReference type="Pfam" id="PF02464"/>
    </source>
</evidence>
<dbReference type="InterPro" id="IPR036653">
    <property type="entry name" value="CinA-like_C"/>
</dbReference>
<dbReference type="Pfam" id="PF02464">
    <property type="entry name" value="CinA"/>
    <property type="match status" value="1"/>
</dbReference>
<reference evidence="2 3" key="1">
    <citation type="journal article" date="2013" name="Genome Announc.">
        <title>Complete Genome Sequence of the Porcine Strain Brachyspira pilosicoli P43/6/78(T.).</title>
        <authorList>
            <person name="Lin C."/>
            <person name="den Bakker H.C."/>
            <person name="Suzuki H."/>
            <person name="Lefebure T."/>
            <person name="Ponnala L."/>
            <person name="Sun Q."/>
            <person name="Stanhope M.J."/>
            <person name="Wiedmann M."/>
            <person name="Duhamel G.E."/>
        </authorList>
    </citation>
    <scope>NUCLEOTIDE SEQUENCE [LARGE SCALE GENOMIC DNA]</scope>
    <source>
        <strain evidence="2 3">P43/6/78</strain>
    </source>
</reference>